<evidence type="ECO:0000256" key="1">
    <source>
        <dbReference type="SAM" id="Phobius"/>
    </source>
</evidence>
<dbReference type="EMBL" id="CP023737">
    <property type="protein sequence ID" value="ATQ68016.1"/>
    <property type="molecule type" value="Genomic_DNA"/>
</dbReference>
<dbReference type="RefSeq" id="WP_004448179.1">
    <property type="nucleotide sequence ID" value="NZ_ADVE02000001.1"/>
</dbReference>
<name>A0A2D2CZ45_METT3</name>
<reference evidence="3" key="1">
    <citation type="submission" date="2017-10" db="EMBL/GenBank/DDBJ databases">
        <title>Completed PacBio SMRT sequence of Methylosinus trichosporium OB3b reveals presence of a third large plasmid.</title>
        <authorList>
            <person name="Charles T.C."/>
            <person name="Lynch M.D.J."/>
            <person name="Heil J.R."/>
            <person name="Cheng J."/>
        </authorList>
    </citation>
    <scope>NUCLEOTIDE SEQUENCE [LARGE SCALE GENOMIC DNA]</scope>
    <source>
        <strain evidence="3">OB3b</strain>
    </source>
</reference>
<sequence>MIDLARCFAHIRGGPLPGRLGIGVLSAAIGAVAFHAIGGLTYNCHASAAFYPLVQIAGLTGGLAAAGVAALASTLIVHFSAEPFGAFCWTDALLLFANAALAGLAGESLRRATRESRRTDETGEARDGARFESVAATIAHDIAQPLSAAAAYLQTVRRLRAIETDARGASIVAIVDKASAQLARAGRLLMHMREFLAHGPPRLAAVPLHALLRETIRMHHGDDGPLLLRLDARCDRVLADPAQLEQLFVELLRDIRPPQGQPAISTVSDAAAVTMVFALGDIDADAPDGRAADLSLWRAIVESHRGAFRSETMEQGGLSVEFTLPLAARGG</sequence>
<evidence type="ECO:0000313" key="3">
    <source>
        <dbReference type="Proteomes" id="UP000230709"/>
    </source>
</evidence>
<dbReference type="Gene3D" id="1.10.287.130">
    <property type="match status" value="1"/>
</dbReference>
<feature type="transmembrane region" description="Helical" evidence="1">
    <location>
        <begin position="49"/>
        <end position="72"/>
    </location>
</feature>
<gene>
    <name evidence="2" type="ORF">CQW49_09045</name>
</gene>
<protein>
    <submittedName>
        <fullName evidence="2">Uncharacterized protein</fullName>
    </submittedName>
</protein>
<keyword evidence="3" id="KW-1185">Reference proteome</keyword>
<proteinExistence type="predicted"/>
<dbReference type="KEGG" id="mtw:CQW49_09045"/>
<feature type="transmembrane region" description="Helical" evidence="1">
    <location>
        <begin position="20"/>
        <end position="42"/>
    </location>
</feature>
<keyword evidence="1" id="KW-0812">Transmembrane</keyword>
<feature type="transmembrane region" description="Helical" evidence="1">
    <location>
        <begin position="84"/>
        <end position="105"/>
    </location>
</feature>
<keyword evidence="1" id="KW-0472">Membrane</keyword>
<dbReference type="STRING" id="595536.GCA_000178815_03345"/>
<dbReference type="Proteomes" id="UP000230709">
    <property type="component" value="Chromosome"/>
</dbReference>
<dbReference type="AlphaFoldDB" id="A0A2D2CZ45"/>
<evidence type="ECO:0000313" key="2">
    <source>
        <dbReference type="EMBL" id="ATQ68016.1"/>
    </source>
</evidence>
<accession>A0A2D2CZ45</accession>
<keyword evidence="1" id="KW-1133">Transmembrane helix</keyword>
<organism evidence="2 3">
    <name type="scientific">Methylosinus trichosporium (strain ATCC 35070 / NCIMB 11131 / UNIQEM 75 / OB3b)</name>
    <dbReference type="NCBI Taxonomy" id="595536"/>
    <lineage>
        <taxon>Bacteria</taxon>
        <taxon>Pseudomonadati</taxon>
        <taxon>Pseudomonadota</taxon>
        <taxon>Alphaproteobacteria</taxon>
        <taxon>Hyphomicrobiales</taxon>
        <taxon>Methylocystaceae</taxon>
        <taxon>Methylosinus</taxon>
    </lineage>
</organism>